<comment type="similarity">
    <text evidence="1 3">Belongs to the type-B carboxylesterase/lipase family.</text>
</comment>
<dbReference type="PROSITE" id="PS00122">
    <property type="entry name" value="CARBOXYLESTERASE_B_1"/>
    <property type="match status" value="1"/>
</dbReference>
<accession>A0ABT2GQL3</accession>
<dbReference type="Pfam" id="PF00135">
    <property type="entry name" value="COesterase"/>
    <property type="match status" value="1"/>
</dbReference>
<proteinExistence type="inferred from homology"/>
<dbReference type="InterPro" id="IPR019819">
    <property type="entry name" value="Carboxylesterase_B_CS"/>
</dbReference>
<name>A0ABT2GQL3_9MICO</name>
<dbReference type="RefSeq" id="WP_259507436.1">
    <property type="nucleotide sequence ID" value="NZ_JANLCM010000001.1"/>
</dbReference>
<dbReference type="InterPro" id="IPR002018">
    <property type="entry name" value="CarbesteraseB"/>
</dbReference>
<dbReference type="InterPro" id="IPR029058">
    <property type="entry name" value="AB_hydrolase_fold"/>
</dbReference>
<evidence type="ECO:0000259" key="4">
    <source>
        <dbReference type="Pfam" id="PF00135"/>
    </source>
</evidence>
<evidence type="ECO:0000313" key="6">
    <source>
        <dbReference type="Proteomes" id="UP001165584"/>
    </source>
</evidence>
<evidence type="ECO:0000313" key="5">
    <source>
        <dbReference type="EMBL" id="MCS5718505.1"/>
    </source>
</evidence>
<organism evidence="5 6">
    <name type="scientific">Herbiconiux aconitum</name>
    <dbReference type="NCBI Taxonomy" id="2970913"/>
    <lineage>
        <taxon>Bacteria</taxon>
        <taxon>Bacillati</taxon>
        <taxon>Actinomycetota</taxon>
        <taxon>Actinomycetes</taxon>
        <taxon>Micrococcales</taxon>
        <taxon>Microbacteriaceae</taxon>
        <taxon>Herbiconiux</taxon>
    </lineage>
</organism>
<comment type="caution">
    <text evidence="5">The sequence shown here is derived from an EMBL/GenBank/DDBJ whole genome shotgun (WGS) entry which is preliminary data.</text>
</comment>
<dbReference type="PROSITE" id="PS00941">
    <property type="entry name" value="CARBOXYLESTERASE_B_2"/>
    <property type="match status" value="1"/>
</dbReference>
<dbReference type="Gene3D" id="3.40.50.1820">
    <property type="entry name" value="alpha/beta hydrolase"/>
    <property type="match status" value="1"/>
</dbReference>
<dbReference type="InterPro" id="IPR019826">
    <property type="entry name" value="Carboxylesterase_B_AS"/>
</dbReference>
<dbReference type="PRINTS" id="PR00878">
    <property type="entry name" value="CHOLNESTRASE"/>
</dbReference>
<dbReference type="Proteomes" id="UP001165584">
    <property type="component" value="Unassembled WGS sequence"/>
</dbReference>
<gene>
    <name evidence="5" type="ORF">N1027_10205</name>
</gene>
<evidence type="ECO:0000256" key="3">
    <source>
        <dbReference type="RuleBase" id="RU361235"/>
    </source>
</evidence>
<dbReference type="EMBL" id="JANLCM010000001">
    <property type="protein sequence ID" value="MCS5718505.1"/>
    <property type="molecule type" value="Genomic_DNA"/>
</dbReference>
<dbReference type="InterPro" id="IPR050309">
    <property type="entry name" value="Type-B_Carboxylest/Lipase"/>
</dbReference>
<dbReference type="EC" id="3.1.1.-" evidence="3"/>
<feature type="domain" description="Carboxylesterase type B" evidence="4">
    <location>
        <begin position="13"/>
        <end position="511"/>
    </location>
</feature>
<keyword evidence="6" id="KW-1185">Reference proteome</keyword>
<dbReference type="InterPro" id="IPR000997">
    <property type="entry name" value="Cholinesterase"/>
</dbReference>
<reference evidence="5" key="1">
    <citation type="submission" date="2022-08" db="EMBL/GenBank/DDBJ databases">
        <authorList>
            <person name="Deng Y."/>
            <person name="Han X.-F."/>
            <person name="Zhang Y.-Q."/>
        </authorList>
    </citation>
    <scope>NUCLEOTIDE SEQUENCE</scope>
    <source>
        <strain evidence="5">CPCC 205763</strain>
    </source>
</reference>
<protein>
    <recommendedName>
        <fullName evidence="3">Carboxylic ester hydrolase</fullName>
        <ecNumber evidence="3">3.1.1.-</ecNumber>
    </recommendedName>
</protein>
<keyword evidence="2 3" id="KW-0378">Hydrolase</keyword>
<evidence type="ECO:0000256" key="1">
    <source>
        <dbReference type="ARBA" id="ARBA00005964"/>
    </source>
</evidence>
<dbReference type="SUPFAM" id="SSF53474">
    <property type="entry name" value="alpha/beta-Hydrolases"/>
    <property type="match status" value="1"/>
</dbReference>
<sequence>MPALPVDSDVDPLVVEVASGAVRGSLREGLRSWRGIPYAEPPVGPLRFRSPRPPQPWTGVRDTFEYGHAAPQHENKAISLPEGVTQSEDCLTLNVLAPAASSTLKPVMVWIHGGAYFAGSSAQPLFDGTHLVQNGDVVYVGINYRLGALGFLDFSSLSDGEPAGGDAPSDAAHFETNLGLRDILAALEWVQQNIAAFGGDPGNVTLFGESAGAGCVTTLLTSPAASGLFHRAIAESSPATSVYSAERAARVARRFLALAGVPHDEPHRLRELPVATLNQAAFDLVGAVSAESPGTLAIAPVVDGDIVPVHPIDAFRDGTELAVPLIIGTNHDEASLFKLMKSPLMPITSVSVHAMFDEIAAERPDLMGAEAQVEAAYPRYPRRQSPAELSRDAGFRMPSIWLAAAHSRVAPTRMYRFDHSPPLLKMLGIGATHGAEIAYVFGNLKISKKDFSFDLGGLVEAHRVSAALQRRWIAFATAGHPDGAYGGDPDAPDWPLYDENTRSTLVIDHGESIVDDPDAAIRTAWGDEVIGFD</sequence>
<evidence type="ECO:0000256" key="2">
    <source>
        <dbReference type="ARBA" id="ARBA00022801"/>
    </source>
</evidence>
<dbReference type="PANTHER" id="PTHR11559">
    <property type="entry name" value="CARBOXYLESTERASE"/>
    <property type="match status" value="1"/>
</dbReference>